<dbReference type="InterPro" id="IPR025827">
    <property type="entry name" value="Zn_ribbon_recom_dom"/>
</dbReference>
<dbReference type="InterPro" id="IPR038109">
    <property type="entry name" value="DNA_bind_recomb_sf"/>
</dbReference>
<dbReference type="PROSITE" id="PS51737">
    <property type="entry name" value="RECOMBINASE_DNA_BIND"/>
    <property type="match status" value="1"/>
</dbReference>
<dbReference type="AlphaFoldDB" id="A0A1G7PGK5"/>
<organism evidence="5 6">
    <name type="scientific">Fontibacillus panacisegetis</name>
    <dbReference type="NCBI Taxonomy" id="670482"/>
    <lineage>
        <taxon>Bacteria</taxon>
        <taxon>Bacillati</taxon>
        <taxon>Bacillota</taxon>
        <taxon>Bacilli</taxon>
        <taxon>Bacillales</taxon>
        <taxon>Paenibacillaceae</taxon>
        <taxon>Fontibacillus</taxon>
    </lineage>
</organism>
<keyword evidence="3" id="KW-0175">Coiled coil</keyword>
<evidence type="ECO:0000313" key="6">
    <source>
        <dbReference type="Proteomes" id="UP000198972"/>
    </source>
</evidence>
<reference evidence="5 6" key="1">
    <citation type="submission" date="2016-10" db="EMBL/GenBank/DDBJ databases">
        <authorList>
            <person name="de Groot N.N."/>
        </authorList>
    </citation>
    <scope>NUCLEOTIDE SEQUENCE [LARGE SCALE GENOMIC DNA]</scope>
    <source>
        <strain evidence="5 6">DSM 28129</strain>
    </source>
</reference>
<proteinExistence type="predicted"/>
<dbReference type="Pfam" id="PF13408">
    <property type="entry name" value="Zn_ribbon_recom"/>
    <property type="match status" value="1"/>
</dbReference>
<dbReference type="RefSeq" id="WP_175471430.1">
    <property type="nucleotide sequence ID" value="NZ_FNBG01000018.1"/>
</dbReference>
<dbReference type="PANTHER" id="PTHR30461:SF2">
    <property type="entry name" value="SERINE RECOMBINASE PINE-RELATED"/>
    <property type="match status" value="1"/>
</dbReference>
<keyword evidence="1" id="KW-0238">DNA-binding</keyword>
<dbReference type="GO" id="GO:0000150">
    <property type="term" value="F:DNA strand exchange activity"/>
    <property type="evidence" value="ECO:0007669"/>
    <property type="project" value="InterPro"/>
</dbReference>
<dbReference type="PANTHER" id="PTHR30461">
    <property type="entry name" value="DNA-INVERTASE FROM LAMBDOID PROPHAGE"/>
    <property type="match status" value="1"/>
</dbReference>
<evidence type="ECO:0000259" key="4">
    <source>
        <dbReference type="PROSITE" id="PS51737"/>
    </source>
</evidence>
<evidence type="ECO:0000256" key="2">
    <source>
        <dbReference type="ARBA" id="ARBA00023172"/>
    </source>
</evidence>
<dbReference type="GO" id="GO:0003677">
    <property type="term" value="F:DNA binding"/>
    <property type="evidence" value="ECO:0007669"/>
    <property type="project" value="UniProtKB-KW"/>
</dbReference>
<dbReference type="Pfam" id="PF07508">
    <property type="entry name" value="Recombinase"/>
    <property type="match status" value="1"/>
</dbReference>
<protein>
    <recommendedName>
        <fullName evidence="4">Recombinase domain-containing protein</fullName>
    </recommendedName>
</protein>
<accession>A0A1G7PGK5</accession>
<evidence type="ECO:0000313" key="5">
    <source>
        <dbReference type="EMBL" id="SDF85395.1"/>
    </source>
</evidence>
<evidence type="ECO:0000256" key="3">
    <source>
        <dbReference type="SAM" id="Coils"/>
    </source>
</evidence>
<gene>
    <name evidence="5" type="ORF">SAMN04488542_11898</name>
</gene>
<dbReference type="STRING" id="670482.SAMN04488542_11898"/>
<dbReference type="InterPro" id="IPR050639">
    <property type="entry name" value="SSR_resolvase"/>
</dbReference>
<evidence type="ECO:0000256" key="1">
    <source>
        <dbReference type="ARBA" id="ARBA00023125"/>
    </source>
</evidence>
<keyword evidence="6" id="KW-1185">Reference proteome</keyword>
<feature type="coiled-coil region" evidence="3">
    <location>
        <begin position="143"/>
        <end position="181"/>
    </location>
</feature>
<dbReference type="Proteomes" id="UP000198972">
    <property type="component" value="Unassembled WGS sequence"/>
</dbReference>
<name>A0A1G7PGK5_9BACL</name>
<dbReference type="InterPro" id="IPR011109">
    <property type="entry name" value="DNA_bind_recombinase_dom"/>
</dbReference>
<keyword evidence="2" id="KW-0233">DNA recombination</keyword>
<feature type="domain" description="Recombinase" evidence="4">
    <location>
        <begin position="1"/>
        <end position="66"/>
    </location>
</feature>
<dbReference type="EMBL" id="FNBG01000018">
    <property type="protein sequence ID" value="SDF85395.1"/>
    <property type="molecule type" value="Genomic_DNA"/>
</dbReference>
<sequence length="276" mass="31724">MKKILTNPHYVGDLVQGRQTTVSVTSKVHEEIPREQQIITENAHQAIISREDFEAVQQYMMGRKRQQAKPKAKKHLFTNYLFCADCGKALWYVHYRKGYVCGNYYKHGKHVCSQHSVKEKELIEVILADIRSRAESLNEKEVMGRLESKATQARRQAEKQLQTLQKRIDKLKEQKTGLIRLLASGTITETEYKEATESGNAELCSLHDQLKDIQSLQARSSTGESIIRLKKELKRFMKLDELTSEMVHRLVDKIEVQADGSVNIHYKFPPTALLTA</sequence>
<dbReference type="Gene3D" id="3.90.1750.20">
    <property type="entry name" value="Putative Large Serine Recombinase, Chain B, Domain 2"/>
    <property type="match status" value="1"/>
</dbReference>